<keyword evidence="4" id="KW-1015">Disulfide bond</keyword>
<sequence length="433" mass="47994">MKIIMWKLLRAALLCYFFGISVLVAQYDHEFEVQYQNGFENEIKEEEEEATPTPCESSELSRWDKLFAMLENSQMKENMLLQYVDDILKVEVQSLRTEMLQFVANFAGTCTNAVDSAKTRIISQLDRKLMEITDRIKGTDNTCQSENEERLGQLLASGQDIINKLSKIENAWQNTAEANGSDSEVKLQDGSVCMGLEKVIDSLASNLQQTQKKLELTQMWASQRFLPAGCEMALLFPMRSKKIFASVSPVAAMALNAFTACIWAKVTEALNKTVLFSYGTKRNPYEIQLSLRQQSVILMVGNEQHSVVAENAVSAGQWAHICGTWNSEEGKSSVWVNGELMTTALGVAESHTIPDGGILQLGQEKNGCCVGGGFDENLAFSGKLTGFNLWNRTLNGTEIIHLATSEDSCNVRGNVIGWGVTEIIPQGGAQYIH</sequence>
<dbReference type="PANTHER" id="PTHR46943">
    <property type="entry name" value="PENTRAXIN-RELATED PROTEIN PTX3"/>
    <property type="match status" value="1"/>
</dbReference>
<keyword evidence="2" id="KW-0964">Secreted</keyword>
<protein>
    <recommendedName>
        <fullName evidence="8">Pentraxin-related protein PTX3</fullName>
    </recommendedName>
    <alternativeName>
        <fullName evidence="9">Pentaxin-related protein PTX3</fullName>
    </alternativeName>
</protein>
<comment type="caution">
    <text evidence="10">Lacks conserved residue(s) required for the propagation of feature annotation.</text>
</comment>
<keyword evidence="3" id="KW-0732">Signal</keyword>
<dbReference type="PRINTS" id="PR00895">
    <property type="entry name" value="PENTAXIN"/>
</dbReference>
<dbReference type="Pfam" id="PF26206">
    <property type="entry name" value="PTX3_N"/>
    <property type="match status" value="1"/>
</dbReference>
<dbReference type="Pfam" id="PF00354">
    <property type="entry name" value="Pentaxin"/>
    <property type="match status" value="1"/>
</dbReference>
<feature type="domain" description="Pentraxin (PTX)" evidence="11">
    <location>
        <begin position="230"/>
        <end position="433"/>
    </location>
</feature>
<evidence type="ECO:0000256" key="3">
    <source>
        <dbReference type="ARBA" id="ARBA00022729"/>
    </source>
</evidence>
<dbReference type="PANTHER" id="PTHR46943:SF1">
    <property type="entry name" value="PENTRAXIN-RELATED PROTEIN PTX3"/>
    <property type="match status" value="1"/>
</dbReference>
<evidence type="ECO:0000256" key="4">
    <source>
        <dbReference type="ARBA" id="ARBA00023157"/>
    </source>
</evidence>
<evidence type="ECO:0000256" key="2">
    <source>
        <dbReference type="ARBA" id="ARBA00022525"/>
    </source>
</evidence>
<dbReference type="AlphaFoldDB" id="A0A8X7X7M0"/>
<accession>A0A8X7X7M0</accession>
<dbReference type="InterPro" id="IPR013320">
    <property type="entry name" value="ConA-like_dom_sf"/>
</dbReference>
<evidence type="ECO:0000313" key="12">
    <source>
        <dbReference type="EMBL" id="KAG2462430.1"/>
    </source>
</evidence>
<evidence type="ECO:0000256" key="7">
    <source>
        <dbReference type="ARBA" id="ARBA00064758"/>
    </source>
</evidence>
<keyword evidence="5" id="KW-0325">Glycoprotein</keyword>
<evidence type="ECO:0000256" key="6">
    <source>
        <dbReference type="ARBA" id="ARBA00057134"/>
    </source>
</evidence>
<dbReference type="SMART" id="SM00159">
    <property type="entry name" value="PTX"/>
    <property type="match status" value="1"/>
</dbReference>
<dbReference type="FunFam" id="2.60.120.200:FF:000110">
    <property type="entry name" value="pentraxin-related protein PTX3"/>
    <property type="match status" value="1"/>
</dbReference>
<evidence type="ECO:0000256" key="1">
    <source>
        <dbReference type="ARBA" id="ARBA00004613"/>
    </source>
</evidence>
<evidence type="ECO:0000256" key="10">
    <source>
        <dbReference type="PROSITE-ProRule" id="PRU01172"/>
    </source>
</evidence>
<evidence type="ECO:0000256" key="5">
    <source>
        <dbReference type="ARBA" id="ARBA00023180"/>
    </source>
</evidence>
<comment type="subcellular location">
    <subcellularLocation>
        <location evidence="1">Secreted</location>
    </subcellularLocation>
</comment>
<evidence type="ECO:0000259" key="11">
    <source>
        <dbReference type="PROSITE" id="PS51828"/>
    </source>
</evidence>
<comment type="function">
    <text evidence="6">Plays a role in the regulation of innate resistance to pathogens, inflammatory reactions, possibly clearance of self-components and female fertility.</text>
</comment>
<comment type="subunit">
    <text evidence="7">Homooctamer; disulfide-linked. Binds to C1q.</text>
</comment>
<proteinExistence type="predicted"/>
<dbReference type="GO" id="GO:0005615">
    <property type="term" value="C:extracellular space"/>
    <property type="evidence" value="ECO:0007669"/>
    <property type="project" value="TreeGrafter"/>
</dbReference>
<dbReference type="InterPro" id="IPR042837">
    <property type="entry name" value="PTX3"/>
</dbReference>
<dbReference type="GO" id="GO:0045087">
    <property type="term" value="P:innate immune response"/>
    <property type="evidence" value="ECO:0007669"/>
    <property type="project" value="TreeGrafter"/>
</dbReference>
<dbReference type="GO" id="GO:0001849">
    <property type="term" value="F:complement component C1q complex binding"/>
    <property type="evidence" value="ECO:0007669"/>
    <property type="project" value="TreeGrafter"/>
</dbReference>
<organism evidence="12 13">
    <name type="scientific">Polypterus senegalus</name>
    <name type="common">Senegal bichir</name>
    <dbReference type="NCBI Taxonomy" id="55291"/>
    <lineage>
        <taxon>Eukaryota</taxon>
        <taxon>Metazoa</taxon>
        <taxon>Chordata</taxon>
        <taxon>Craniata</taxon>
        <taxon>Vertebrata</taxon>
        <taxon>Euteleostomi</taxon>
        <taxon>Actinopterygii</taxon>
        <taxon>Polypteriformes</taxon>
        <taxon>Polypteridae</taxon>
        <taxon>Polypterus</taxon>
    </lineage>
</organism>
<dbReference type="SUPFAM" id="SSF49899">
    <property type="entry name" value="Concanavalin A-like lectins/glucanases"/>
    <property type="match status" value="1"/>
</dbReference>
<evidence type="ECO:0000256" key="8">
    <source>
        <dbReference type="ARBA" id="ARBA00073233"/>
    </source>
</evidence>
<gene>
    <name evidence="12" type="primary">Ptx3</name>
    <name evidence="12" type="ORF">GTO96_0000737</name>
</gene>
<reference evidence="12 13" key="1">
    <citation type="journal article" date="2021" name="Cell">
        <title>Tracing the genetic footprints of vertebrate landing in non-teleost ray-finned fishes.</title>
        <authorList>
            <person name="Bi X."/>
            <person name="Wang K."/>
            <person name="Yang L."/>
            <person name="Pan H."/>
            <person name="Jiang H."/>
            <person name="Wei Q."/>
            <person name="Fang M."/>
            <person name="Yu H."/>
            <person name="Zhu C."/>
            <person name="Cai Y."/>
            <person name="He Y."/>
            <person name="Gan X."/>
            <person name="Zeng H."/>
            <person name="Yu D."/>
            <person name="Zhu Y."/>
            <person name="Jiang H."/>
            <person name="Qiu Q."/>
            <person name="Yang H."/>
            <person name="Zhang Y.E."/>
            <person name="Wang W."/>
            <person name="Zhu M."/>
            <person name="He S."/>
            <person name="Zhang G."/>
        </authorList>
    </citation>
    <scope>NUCLEOTIDE SEQUENCE [LARGE SCALE GENOMIC DNA]</scope>
    <source>
        <strain evidence="12">Bchr_013</strain>
    </source>
</reference>
<name>A0A8X7X7M0_POLSE</name>
<dbReference type="Gene3D" id="2.60.120.200">
    <property type="match status" value="1"/>
</dbReference>
<dbReference type="PROSITE" id="PS00289">
    <property type="entry name" value="PTX_1"/>
    <property type="match status" value="1"/>
</dbReference>
<dbReference type="InterPro" id="IPR030476">
    <property type="entry name" value="Pentaxin_CS"/>
</dbReference>
<evidence type="ECO:0000256" key="9">
    <source>
        <dbReference type="ARBA" id="ARBA00083262"/>
    </source>
</evidence>
<dbReference type="InterPro" id="IPR058832">
    <property type="entry name" value="PTX3_N"/>
</dbReference>
<dbReference type="InterPro" id="IPR001759">
    <property type="entry name" value="PTX_dom"/>
</dbReference>
<dbReference type="EMBL" id="JAATIS010004040">
    <property type="protein sequence ID" value="KAG2462430.1"/>
    <property type="molecule type" value="Genomic_DNA"/>
</dbReference>
<keyword evidence="13" id="KW-1185">Reference proteome</keyword>
<dbReference type="PROSITE" id="PS51828">
    <property type="entry name" value="PTX_2"/>
    <property type="match status" value="1"/>
</dbReference>
<dbReference type="OrthoDB" id="10009351at2759"/>
<evidence type="ECO:0000313" key="13">
    <source>
        <dbReference type="Proteomes" id="UP000886611"/>
    </source>
</evidence>
<comment type="caution">
    <text evidence="12">The sequence shown here is derived from an EMBL/GenBank/DDBJ whole genome shotgun (WGS) entry which is preliminary data.</text>
</comment>
<feature type="non-terminal residue" evidence="12">
    <location>
        <position position="433"/>
    </location>
</feature>
<feature type="non-terminal residue" evidence="12">
    <location>
        <position position="1"/>
    </location>
</feature>
<dbReference type="Proteomes" id="UP000886611">
    <property type="component" value="Unassembled WGS sequence"/>
</dbReference>